<dbReference type="AlphaFoldDB" id="A0A914WUS9"/>
<name>A0A914WUS9_9BILA</name>
<organism evidence="2 3">
    <name type="scientific">Plectus sambesii</name>
    <dbReference type="NCBI Taxonomy" id="2011161"/>
    <lineage>
        <taxon>Eukaryota</taxon>
        <taxon>Metazoa</taxon>
        <taxon>Ecdysozoa</taxon>
        <taxon>Nematoda</taxon>
        <taxon>Chromadorea</taxon>
        <taxon>Plectida</taxon>
        <taxon>Plectina</taxon>
        <taxon>Plectoidea</taxon>
        <taxon>Plectidae</taxon>
        <taxon>Plectus</taxon>
    </lineage>
</organism>
<evidence type="ECO:0000313" key="2">
    <source>
        <dbReference type="Proteomes" id="UP000887566"/>
    </source>
</evidence>
<reference evidence="3" key="1">
    <citation type="submission" date="2022-11" db="UniProtKB">
        <authorList>
            <consortium name="WormBaseParasite"/>
        </authorList>
    </citation>
    <scope>IDENTIFICATION</scope>
</reference>
<evidence type="ECO:0000256" key="1">
    <source>
        <dbReference type="SAM" id="MobiDB-lite"/>
    </source>
</evidence>
<protein>
    <submittedName>
        <fullName evidence="3">Uncharacterized protein</fullName>
    </submittedName>
</protein>
<feature type="compositionally biased region" description="Polar residues" evidence="1">
    <location>
        <begin position="111"/>
        <end position="122"/>
    </location>
</feature>
<feature type="compositionally biased region" description="Low complexity" evidence="1">
    <location>
        <begin position="80"/>
        <end position="107"/>
    </location>
</feature>
<dbReference type="WBParaSite" id="PSAMB.scaffold5485size11590.g26705.t1">
    <property type="protein sequence ID" value="PSAMB.scaffold5485size11590.g26705.t1"/>
    <property type="gene ID" value="PSAMB.scaffold5485size11590.g26705"/>
</dbReference>
<sequence length="122" mass="12942">MSEGHANFFKLQGLGALLNSDASSNIPTLLPAEPIDESQTPPTDLGFESGVDPAAPLPSYPEEVNVGGDTYNGAEGGNEYGSQNNGEQNYGNQNNGERNYGNQNNGELNYGEQNNGDQYQNA</sequence>
<dbReference type="Proteomes" id="UP000887566">
    <property type="component" value="Unplaced"/>
</dbReference>
<keyword evidence="2" id="KW-1185">Reference proteome</keyword>
<accession>A0A914WUS9</accession>
<evidence type="ECO:0000313" key="3">
    <source>
        <dbReference type="WBParaSite" id="PSAMB.scaffold5485size11590.g26705.t1"/>
    </source>
</evidence>
<proteinExistence type="predicted"/>
<feature type="region of interest" description="Disordered" evidence="1">
    <location>
        <begin position="20"/>
        <end position="122"/>
    </location>
</feature>